<comment type="subcellular location">
    <subcellularLocation>
        <location evidence="1">Mitochondrion outer membrane</location>
        <topology evidence="1">Single-pass membrane protein</topology>
    </subcellularLocation>
</comment>
<evidence type="ECO:0000256" key="3">
    <source>
        <dbReference type="ARBA" id="ARBA00022692"/>
    </source>
</evidence>
<dbReference type="GO" id="GO:0015031">
    <property type="term" value="P:protein transport"/>
    <property type="evidence" value="ECO:0007669"/>
    <property type="project" value="UniProtKB-KW"/>
</dbReference>
<evidence type="ECO:0000313" key="11">
    <source>
        <dbReference type="Proteomes" id="UP000235786"/>
    </source>
</evidence>
<protein>
    <recommendedName>
        <fullName evidence="12">Mitochondrial outer membrane translocase complex, subunit Tom5</fullName>
    </recommendedName>
</protein>
<evidence type="ECO:0000256" key="2">
    <source>
        <dbReference type="ARBA" id="ARBA00022448"/>
    </source>
</evidence>
<keyword evidence="2" id="KW-0813">Transport</keyword>
<evidence type="ECO:0000256" key="7">
    <source>
        <dbReference type="ARBA" id="ARBA00023128"/>
    </source>
</evidence>
<accession>A0A2J6R303</accession>
<keyword evidence="7" id="KW-0496">Mitochondrion</keyword>
<evidence type="ECO:0000256" key="5">
    <source>
        <dbReference type="ARBA" id="ARBA00022927"/>
    </source>
</evidence>
<name>A0A2J6R303_HYAVF</name>
<comment type="similarity">
    <text evidence="9">Belongs to the Tom5 family.</text>
</comment>
<dbReference type="InterPro" id="IPR019603">
    <property type="entry name" value="Tom5"/>
</dbReference>
<evidence type="ECO:0000256" key="8">
    <source>
        <dbReference type="ARBA" id="ARBA00023136"/>
    </source>
</evidence>
<dbReference type="GO" id="GO:0005741">
    <property type="term" value="C:mitochondrial outer membrane"/>
    <property type="evidence" value="ECO:0007669"/>
    <property type="project" value="UniProtKB-SubCell"/>
</dbReference>
<sequence>MFGGPPPPPSAAELKAQESEASLTVQKVIVGAILLYLSPFAIDAVKKLV</sequence>
<keyword evidence="6" id="KW-1133">Transmembrane helix</keyword>
<keyword evidence="4" id="KW-1000">Mitochondrion outer membrane</keyword>
<organism evidence="10 11">
    <name type="scientific">Hyaloscypha variabilis (strain UAMH 11265 / GT02V1 / F)</name>
    <name type="common">Meliniomyces variabilis</name>
    <dbReference type="NCBI Taxonomy" id="1149755"/>
    <lineage>
        <taxon>Eukaryota</taxon>
        <taxon>Fungi</taxon>
        <taxon>Dikarya</taxon>
        <taxon>Ascomycota</taxon>
        <taxon>Pezizomycotina</taxon>
        <taxon>Leotiomycetes</taxon>
        <taxon>Helotiales</taxon>
        <taxon>Hyaloscyphaceae</taxon>
        <taxon>Hyaloscypha</taxon>
        <taxon>Hyaloscypha variabilis</taxon>
    </lineage>
</organism>
<dbReference type="EMBL" id="KZ613957">
    <property type="protein sequence ID" value="PMD32883.1"/>
    <property type="molecule type" value="Genomic_DNA"/>
</dbReference>
<evidence type="ECO:0000256" key="9">
    <source>
        <dbReference type="ARBA" id="ARBA00025716"/>
    </source>
</evidence>
<keyword evidence="11" id="KW-1185">Reference proteome</keyword>
<dbReference type="OrthoDB" id="4150500at2759"/>
<gene>
    <name evidence="10" type="ORF">L207DRAFT_639673</name>
</gene>
<keyword evidence="8" id="KW-0472">Membrane</keyword>
<dbReference type="GO" id="GO:0006626">
    <property type="term" value="P:protein targeting to mitochondrion"/>
    <property type="evidence" value="ECO:0007669"/>
    <property type="project" value="UniProtKB-ARBA"/>
</dbReference>
<dbReference type="Proteomes" id="UP000235786">
    <property type="component" value="Unassembled WGS sequence"/>
</dbReference>
<evidence type="ECO:0000256" key="1">
    <source>
        <dbReference type="ARBA" id="ARBA00004572"/>
    </source>
</evidence>
<evidence type="ECO:0000313" key="10">
    <source>
        <dbReference type="EMBL" id="PMD32883.1"/>
    </source>
</evidence>
<keyword evidence="5" id="KW-0653">Protein transport</keyword>
<keyword evidence="3" id="KW-0812">Transmembrane</keyword>
<evidence type="ECO:0000256" key="4">
    <source>
        <dbReference type="ARBA" id="ARBA00022787"/>
    </source>
</evidence>
<reference evidence="10 11" key="1">
    <citation type="submission" date="2016-04" db="EMBL/GenBank/DDBJ databases">
        <title>A degradative enzymes factory behind the ericoid mycorrhizal symbiosis.</title>
        <authorList>
            <consortium name="DOE Joint Genome Institute"/>
            <person name="Martino E."/>
            <person name="Morin E."/>
            <person name="Grelet G."/>
            <person name="Kuo A."/>
            <person name="Kohler A."/>
            <person name="Daghino S."/>
            <person name="Barry K."/>
            <person name="Choi C."/>
            <person name="Cichocki N."/>
            <person name="Clum A."/>
            <person name="Copeland A."/>
            <person name="Hainaut M."/>
            <person name="Haridas S."/>
            <person name="Labutti K."/>
            <person name="Lindquist E."/>
            <person name="Lipzen A."/>
            <person name="Khouja H.-R."/>
            <person name="Murat C."/>
            <person name="Ohm R."/>
            <person name="Olson A."/>
            <person name="Spatafora J."/>
            <person name="Veneault-Fourrey C."/>
            <person name="Henrissat B."/>
            <person name="Grigoriev I."/>
            <person name="Martin F."/>
            <person name="Perotto S."/>
        </authorList>
    </citation>
    <scope>NUCLEOTIDE SEQUENCE [LARGE SCALE GENOMIC DNA]</scope>
    <source>
        <strain evidence="10 11">F</strain>
    </source>
</reference>
<dbReference type="Pfam" id="PF10642">
    <property type="entry name" value="Tom5"/>
    <property type="match status" value="1"/>
</dbReference>
<dbReference type="AlphaFoldDB" id="A0A2J6R303"/>
<evidence type="ECO:0000256" key="6">
    <source>
        <dbReference type="ARBA" id="ARBA00022989"/>
    </source>
</evidence>
<evidence type="ECO:0008006" key="12">
    <source>
        <dbReference type="Google" id="ProtNLM"/>
    </source>
</evidence>
<proteinExistence type="inferred from homology"/>